<keyword evidence="1" id="KW-0507">mRNA processing</keyword>
<sequence>MDADKFTLVTRLNNSNAAEWFPRTEAVLVKKKLWTDIIDIVVSRTKADGSDKTKAEYAAEFKSKADSRDPATMAEARAELILRVDGGQLPYMTSSDPREIWLALQRMHRAAGFATSLALRRQFLTSKKRDDQSMEAWIGYIQAMVIRMKYAGINVTEQDKILAFTMGLPAAYEAVIINFDATPPDQLTVEHVISRLLNEETRQASAAISAATGTSANGSPAPDDIAYAARRQPDLTCFWCDKKGHVKNDCPERQAYLAGKKAASGSTAYLAHEEPILFADHELEESDFLEW</sequence>
<name>A0ABQ0KYM6_MYCCL</name>
<dbReference type="EMBL" id="DF839550">
    <property type="protein sequence ID" value="GAT44046.1"/>
    <property type="molecule type" value="Genomic_DNA"/>
</dbReference>
<proteinExistence type="predicted"/>
<organism evidence="4 5">
    <name type="scientific">Mycena chlorophos</name>
    <name type="common">Agaric fungus</name>
    <name type="synonym">Agaricus chlorophos</name>
    <dbReference type="NCBI Taxonomy" id="658473"/>
    <lineage>
        <taxon>Eukaryota</taxon>
        <taxon>Fungi</taxon>
        <taxon>Dikarya</taxon>
        <taxon>Basidiomycota</taxon>
        <taxon>Agaricomycotina</taxon>
        <taxon>Agaricomycetes</taxon>
        <taxon>Agaricomycetidae</taxon>
        <taxon>Agaricales</taxon>
        <taxon>Marasmiineae</taxon>
        <taxon>Mycenaceae</taxon>
        <taxon>Mycena</taxon>
    </lineage>
</organism>
<dbReference type="Proteomes" id="UP000815677">
    <property type="component" value="Unassembled WGS sequence"/>
</dbReference>
<dbReference type="SUPFAM" id="SSF57756">
    <property type="entry name" value="Retrovirus zinc finger-like domains"/>
    <property type="match status" value="1"/>
</dbReference>
<evidence type="ECO:0000259" key="3">
    <source>
        <dbReference type="PROSITE" id="PS50158"/>
    </source>
</evidence>
<keyword evidence="2" id="KW-0863">Zinc-finger</keyword>
<reference evidence="4" key="1">
    <citation type="submission" date="2014-09" db="EMBL/GenBank/DDBJ databases">
        <title>Genome sequence of the luminous mushroom Mycena chlorophos for searching fungal bioluminescence genes.</title>
        <authorList>
            <person name="Tanaka Y."/>
            <person name="Kasuga D."/>
            <person name="Oba Y."/>
            <person name="Hase S."/>
            <person name="Sato K."/>
            <person name="Oba Y."/>
            <person name="Sakakibara Y."/>
        </authorList>
    </citation>
    <scope>NUCLEOTIDE SEQUENCE</scope>
</reference>
<dbReference type="InterPro" id="IPR001878">
    <property type="entry name" value="Znf_CCHC"/>
</dbReference>
<accession>A0ABQ0KYM6</accession>
<keyword evidence="5" id="KW-1185">Reference proteome</keyword>
<feature type="domain" description="CCHC-type" evidence="3">
    <location>
        <begin position="237"/>
        <end position="252"/>
    </location>
</feature>
<keyword evidence="2" id="KW-0479">Metal-binding</keyword>
<dbReference type="Pfam" id="PF14223">
    <property type="entry name" value="Retrotran_gag_2"/>
    <property type="match status" value="1"/>
</dbReference>
<protein>
    <recommendedName>
        <fullName evidence="3">CCHC-type domain-containing protein</fullName>
    </recommendedName>
</protein>
<evidence type="ECO:0000256" key="2">
    <source>
        <dbReference type="PROSITE-ProRule" id="PRU00047"/>
    </source>
</evidence>
<evidence type="ECO:0000313" key="5">
    <source>
        <dbReference type="Proteomes" id="UP000815677"/>
    </source>
</evidence>
<dbReference type="InterPro" id="IPR036875">
    <property type="entry name" value="Znf_CCHC_sf"/>
</dbReference>
<evidence type="ECO:0000313" key="4">
    <source>
        <dbReference type="EMBL" id="GAT44046.1"/>
    </source>
</evidence>
<keyword evidence="2" id="KW-0862">Zinc</keyword>
<dbReference type="Gene3D" id="4.10.60.10">
    <property type="entry name" value="Zinc finger, CCHC-type"/>
    <property type="match status" value="1"/>
</dbReference>
<gene>
    <name evidence="4" type="ORF">MCHLO_01688</name>
</gene>
<evidence type="ECO:0000256" key="1">
    <source>
        <dbReference type="ARBA" id="ARBA00022664"/>
    </source>
</evidence>
<dbReference type="PROSITE" id="PS50158">
    <property type="entry name" value="ZF_CCHC"/>
    <property type="match status" value="1"/>
</dbReference>